<sequence length="98" mass="11176">MKFLLNMNIQPSLANLLDNEGFPSRHVRDIGLAKADDQSIVEEAKRQDEIIITHDLDYGHLLAFSGESKPSVIIYRIANNSLENLFSRFQKSFKQIEA</sequence>
<evidence type="ECO:0000259" key="1">
    <source>
        <dbReference type="Pfam" id="PF18480"/>
    </source>
</evidence>
<feature type="non-terminal residue" evidence="2">
    <location>
        <position position="98"/>
    </location>
</feature>
<evidence type="ECO:0000313" key="2">
    <source>
        <dbReference type="EMBL" id="OGL47465.1"/>
    </source>
</evidence>
<evidence type="ECO:0000313" key="3">
    <source>
        <dbReference type="Proteomes" id="UP000179266"/>
    </source>
</evidence>
<protein>
    <recommendedName>
        <fullName evidence="1">DUF5615 domain-containing protein</fullName>
    </recommendedName>
</protein>
<dbReference type="AlphaFoldDB" id="A0A1F7S0X3"/>
<proteinExistence type="predicted"/>
<feature type="domain" description="DUF5615" evidence="1">
    <location>
        <begin position="1"/>
        <end position="97"/>
    </location>
</feature>
<dbReference type="InterPro" id="IPR041049">
    <property type="entry name" value="DUF5615"/>
</dbReference>
<organism evidence="2 3">
    <name type="scientific">Candidatus Schekmanbacteria bacterium RBG_13_48_7</name>
    <dbReference type="NCBI Taxonomy" id="1817878"/>
    <lineage>
        <taxon>Bacteria</taxon>
        <taxon>Candidatus Schekmaniibacteriota</taxon>
    </lineage>
</organism>
<accession>A0A1F7S0X3</accession>
<dbReference type="Proteomes" id="UP000179266">
    <property type="component" value="Unassembled WGS sequence"/>
</dbReference>
<dbReference type="Pfam" id="PF18480">
    <property type="entry name" value="DUF5615"/>
    <property type="match status" value="1"/>
</dbReference>
<name>A0A1F7S0X3_9BACT</name>
<reference evidence="2 3" key="1">
    <citation type="journal article" date="2016" name="Nat. Commun.">
        <title>Thousands of microbial genomes shed light on interconnected biogeochemical processes in an aquifer system.</title>
        <authorList>
            <person name="Anantharaman K."/>
            <person name="Brown C.T."/>
            <person name="Hug L.A."/>
            <person name="Sharon I."/>
            <person name="Castelle C.J."/>
            <person name="Probst A.J."/>
            <person name="Thomas B.C."/>
            <person name="Singh A."/>
            <person name="Wilkins M.J."/>
            <person name="Karaoz U."/>
            <person name="Brodie E.L."/>
            <person name="Williams K.H."/>
            <person name="Hubbard S.S."/>
            <person name="Banfield J.F."/>
        </authorList>
    </citation>
    <scope>NUCLEOTIDE SEQUENCE [LARGE SCALE GENOMIC DNA]</scope>
</reference>
<comment type="caution">
    <text evidence="2">The sequence shown here is derived from an EMBL/GenBank/DDBJ whole genome shotgun (WGS) entry which is preliminary data.</text>
</comment>
<dbReference type="EMBL" id="MGDD01000072">
    <property type="protein sequence ID" value="OGL47465.1"/>
    <property type="molecule type" value="Genomic_DNA"/>
</dbReference>
<gene>
    <name evidence="2" type="ORF">A2161_17195</name>
</gene>